<evidence type="ECO:0000256" key="10">
    <source>
        <dbReference type="RuleBase" id="RU000682"/>
    </source>
</evidence>
<dbReference type="Proteomes" id="UP001163823">
    <property type="component" value="Chromosome 14"/>
</dbReference>
<name>A0AAD7P5W8_QUISA</name>
<dbReference type="PANTHER" id="PTHR45940">
    <property type="entry name" value="WUSCHEL-RELATED HOMEOBOX 1-RELATED"/>
    <property type="match status" value="1"/>
</dbReference>
<dbReference type="KEGG" id="qsa:O6P43_032596"/>
<dbReference type="GO" id="GO:0003700">
    <property type="term" value="F:DNA-binding transcription factor activity"/>
    <property type="evidence" value="ECO:0007669"/>
    <property type="project" value="InterPro"/>
</dbReference>
<dbReference type="SMART" id="SM00389">
    <property type="entry name" value="HOX"/>
    <property type="match status" value="1"/>
</dbReference>
<reference evidence="12" key="1">
    <citation type="journal article" date="2023" name="Science">
        <title>Elucidation of the pathway for biosynthesis of saponin adjuvants from the soapbark tree.</title>
        <authorList>
            <person name="Reed J."/>
            <person name="Orme A."/>
            <person name="El-Demerdash A."/>
            <person name="Owen C."/>
            <person name="Martin L.B.B."/>
            <person name="Misra R.C."/>
            <person name="Kikuchi S."/>
            <person name="Rejzek M."/>
            <person name="Martin A.C."/>
            <person name="Harkess A."/>
            <person name="Leebens-Mack J."/>
            <person name="Louveau T."/>
            <person name="Stephenson M.J."/>
            <person name="Osbourn A."/>
        </authorList>
    </citation>
    <scope>NUCLEOTIDE SEQUENCE</scope>
    <source>
        <strain evidence="12">S10</strain>
    </source>
</reference>
<evidence type="ECO:0000256" key="2">
    <source>
        <dbReference type="ARBA" id="ARBA00022473"/>
    </source>
</evidence>
<dbReference type="AlphaFoldDB" id="A0AAD7P5W8"/>
<comment type="caution">
    <text evidence="12">The sequence shown here is derived from an EMBL/GenBank/DDBJ whole genome shotgun (WGS) entry which is preliminary data.</text>
</comment>
<feature type="DNA-binding region" description="Homeobox" evidence="9">
    <location>
        <begin position="42"/>
        <end position="106"/>
    </location>
</feature>
<dbReference type="Pfam" id="PF00046">
    <property type="entry name" value="Homeodomain"/>
    <property type="match status" value="1"/>
</dbReference>
<keyword evidence="7 9" id="KW-0539">Nucleus</keyword>
<keyword evidence="4 9" id="KW-0238">DNA-binding</keyword>
<evidence type="ECO:0000256" key="3">
    <source>
        <dbReference type="ARBA" id="ARBA00023015"/>
    </source>
</evidence>
<evidence type="ECO:0000313" key="13">
    <source>
        <dbReference type="Proteomes" id="UP001163823"/>
    </source>
</evidence>
<evidence type="ECO:0000256" key="7">
    <source>
        <dbReference type="ARBA" id="ARBA00023242"/>
    </source>
</evidence>
<gene>
    <name evidence="12" type="ORF">O6P43_032596</name>
</gene>
<protein>
    <submittedName>
        <fullName evidence="12">WUSCHEL-related homeobox like</fullName>
    </submittedName>
</protein>
<dbReference type="EMBL" id="JARAOO010000014">
    <property type="protein sequence ID" value="KAJ7942990.1"/>
    <property type="molecule type" value="Genomic_DNA"/>
</dbReference>
<dbReference type="GO" id="GO:0005634">
    <property type="term" value="C:nucleus"/>
    <property type="evidence" value="ECO:0007669"/>
    <property type="project" value="UniProtKB-SubCell"/>
</dbReference>
<keyword evidence="6" id="KW-0804">Transcription</keyword>
<dbReference type="CDD" id="cd00086">
    <property type="entry name" value="homeodomain"/>
    <property type="match status" value="1"/>
</dbReference>
<keyword evidence="2" id="KW-0217">Developmental protein</keyword>
<dbReference type="Gene3D" id="1.10.10.60">
    <property type="entry name" value="Homeodomain-like"/>
    <property type="match status" value="1"/>
</dbReference>
<dbReference type="SUPFAM" id="SSF46689">
    <property type="entry name" value="Homeodomain-like"/>
    <property type="match status" value="1"/>
</dbReference>
<comment type="similarity">
    <text evidence="8">Belongs to the WUS homeobox family.</text>
</comment>
<evidence type="ECO:0000256" key="8">
    <source>
        <dbReference type="ARBA" id="ARBA00024040"/>
    </source>
</evidence>
<keyword evidence="5 9" id="KW-0371">Homeobox</keyword>
<evidence type="ECO:0000256" key="9">
    <source>
        <dbReference type="PROSITE-ProRule" id="PRU00108"/>
    </source>
</evidence>
<accession>A0AAD7P5W8</accession>
<keyword evidence="13" id="KW-1185">Reference proteome</keyword>
<dbReference type="GO" id="GO:0099402">
    <property type="term" value="P:plant organ development"/>
    <property type="evidence" value="ECO:0007669"/>
    <property type="project" value="InterPro"/>
</dbReference>
<keyword evidence="3" id="KW-0805">Transcription regulation</keyword>
<dbReference type="InterPro" id="IPR009057">
    <property type="entry name" value="Homeodomain-like_sf"/>
</dbReference>
<dbReference type="GO" id="GO:0003677">
    <property type="term" value="F:DNA binding"/>
    <property type="evidence" value="ECO:0007669"/>
    <property type="project" value="UniProtKB-UniRule"/>
</dbReference>
<evidence type="ECO:0000256" key="5">
    <source>
        <dbReference type="ARBA" id="ARBA00023155"/>
    </source>
</evidence>
<evidence type="ECO:0000256" key="1">
    <source>
        <dbReference type="ARBA" id="ARBA00004123"/>
    </source>
</evidence>
<dbReference type="InterPro" id="IPR001356">
    <property type="entry name" value="HD"/>
</dbReference>
<dbReference type="PANTHER" id="PTHR45940:SF47">
    <property type="entry name" value="TRANSCRIPTION FACTOR HOMOBOX-WOX FAMILY-RELATED"/>
    <property type="match status" value="1"/>
</dbReference>
<evidence type="ECO:0000256" key="4">
    <source>
        <dbReference type="ARBA" id="ARBA00023125"/>
    </source>
</evidence>
<dbReference type="InterPro" id="IPR044555">
    <property type="entry name" value="WUSCHEL-like"/>
</dbReference>
<evidence type="ECO:0000256" key="6">
    <source>
        <dbReference type="ARBA" id="ARBA00023163"/>
    </source>
</evidence>
<dbReference type="PROSITE" id="PS50071">
    <property type="entry name" value="HOMEOBOX_2"/>
    <property type="match status" value="1"/>
</dbReference>
<proteinExistence type="inferred from homology"/>
<organism evidence="12 13">
    <name type="scientific">Quillaja saponaria</name>
    <name type="common">Soap bark tree</name>
    <dbReference type="NCBI Taxonomy" id="32244"/>
    <lineage>
        <taxon>Eukaryota</taxon>
        <taxon>Viridiplantae</taxon>
        <taxon>Streptophyta</taxon>
        <taxon>Embryophyta</taxon>
        <taxon>Tracheophyta</taxon>
        <taxon>Spermatophyta</taxon>
        <taxon>Magnoliopsida</taxon>
        <taxon>eudicotyledons</taxon>
        <taxon>Gunneridae</taxon>
        <taxon>Pentapetalae</taxon>
        <taxon>rosids</taxon>
        <taxon>fabids</taxon>
        <taxon>Fabales</taxon>
        <taxon>Quillajaceae</taxon>
        <taxon>Quillaja</taxon>
    </lineage>
</organism>
<comment type="subcellular location">
    <subcellularLocation>
        <location evidence="1 9 10">Nucleus</location>
    </subcellularLocation>
</comment>
<evidence type="ECO:0000313" key="12">
    <source>
        <dbReference type="EMBL" id="KAJ7942990.1"/>
    </source>
</evidence>
<evidence type="ECO:0000259" key="11">
    <source>
        <dbReference type="PROSITE" id="PS50071"/>
    </source>
</evidence>
<feature type="domain" description="Homeobox" evidence="11">
    <location>
        <begin position="40"/>
        <end position="105"/>
    </location>
</feature>
<sequence length="288" mass="33054">MMVYRQGSELRKSGFMLGSFVSKSTITSTAEKTRACFEVQPHPTARWRPTPEQLLALEELYQCGTWTPIARKIQQIASQLRKFGKIEGKNVFYWFQNHRARERHKQSRHKMETASKELKHNVGTGGTKQHHPELKLKATGYEVKETKKWFPSSNCSGLLKESALLLHKAAIVEKGTNGWAQFEKRETQKKKSTVLVDQRQDIDISSCPAHTTTKNTTSAVEEQLLTNQSYDILLTLNRGSVTNYVNENTHQTLELFPIQKNDQYSIDFVQVNTKGTPNQFFEFLPPKH</sequence>